<dbReference type="FunFam" id="2.60.120.1440:FF:000001">
    <property type="entry name" value="Putative anti-sigma factor"/>
    <property type="match status" value="1"/>
</dbReference>
<evidence type="ECO:0000259" key="3">
    <source>
        <dbReference type="Pfam" id="PF16344"/>
    </source>
</evidence>
<evidence type="ECO:0000313" key="5">
    <source>
        <dbReference type="Proteomes" id="UP000268007"/>
    </source>
</evidence>
<accession>A0A495J3W5</accession>
<dbReference type="Proteomes" id="UP000268007">
    <property type="component" value="Unassembled WGS sequence"/>
</dbReference>
<dbReference type="EMBL" id="RBKU01000001">
    <property type="protein sequence ID" value="RKR83371.1"/>
    <property type="molecule type" value="Genomic_DNA"/>
</dbReference>
<sequence>MAKTPETTPEIALLQRYRAGTCTPEEARQVDEWFDAQENEGVPPLLRRRSVQAINRAVLRAIRSPQRKRQNGFFFLKIAAVLLLAFMAGLFGYRQLYSAKDLHITYTTISTKAGERKTVILPDSTHISLNNVSAIRFADNFDGKTRAVTLTGEAFFEVRHDATRPFIVSTGQLHIQVLGTSFDVRAFPDEAQAKVTVASGKVGVYSTQHKTATQMLLPGQQLTYNGTTATYSTSQVNPDDQHAWQQGILILKSENLREIARQLERWYNVRISIPDTRLQQEQFNIKQNNESLDHVLASLSLSGDGFHYRIKGRQVQIW</sequence>
<feature type="transmembrane region" description="Helical" evidence="1">
    <location>
        <begin position="73"/>
        <end position="93"/>
    </location>
</feature>
<keyword evidence="1" id="KW-0812">Transmembrane</keyword>
<organism evidence="4 5">
    <name type="scientific">Mucilaginibacter gracilis</name>
    <dbReference type="NCBI Taxonomy" id="423350"/>
    <lineage>
        <taxon>Bacteria</taxon>
        <taxon>Pseudomonadati</taxon>
        <taxon>Bacteroidota</taxon>
        <taxon>Sphingobacteriia</taxon>
        <taxon>Sphingobacteriales</taxon>
        <taxon>Sphingobacteriaceae</taxon>
        <taxon>Mucilaginibacter</taxon>
    </lineage>
</organism>
<name>A0A495J3W5_9SPHI</name>
<keyword evidence="5" id="KW-1185">Reference proteome</keyword>
<dbReference type="AlphaFoldDB" id="A0A495J3W5"/>
<reference evidence="4 5" key="1">
    <citation type="submission" date="2018-10" db="EMBL/GenBank/DDBJ databases">
        <title>Genomic Encyclopedia of Archaeal and Bacterial Type Strains, Phase II (KMG-II): from individual species to whole genera.</title>
        <authorList>
            <person name="Goeker M."/>
        </authorList>
    </citation>
    <scope>NUCLEOTIDE SEQUENCE [LARGE SCALE GENOMIC DNA]</scope>
    <source>
        <strain evidence="4 5">DSM 18602</strain>
    </source>
</reference>
<dbReference type="InterPro" id="IPR006860">
    <property type="entry name" value="FecR"/>
</dbReference>
<feature type="domain" description="Protein FecR C-terminal" evidence="3">
    <location>
        <begin position="249"/>
        <end position="317"/>
    </location>
</feature>
<dbReference type="PIRSF" id="PIRSF018266">
    <property type="entry name" value="FecR"/>
    <property type="match status" value="1"/>
</dbReference>
<keyword evidence="1" id="KW-0472">Membrane</keyword>
<comment type="caution">
    <text evidence="4">The sequence shown here is derived from an EMBL/GenBank/DDBJ whole genome shotgun (WGS) entry which is preliminary data.</text>
</comment>
<evidence type="ECO:0000313" key="4">
    <source>
        <dbReference type="EMBL" id="RKR83371.1"/>
    </source>
</evidence>
<dbReference type="PANTHER" id="PTHR30273">
    <property type="entry name" value="PERIPLASMIC SIGNAL SENSOR AND SIGMA FACTOR ACTIVATOR FECR-RELATED"/>
    <property type="match status" value="1"/>
</dbReference>
<dbReference type="InterPro" id="IPR012373">
    <property type="entry name" value="Ferrdict_sens_TM"/>
</dbReference>
<dbReference type="Gene3D" id="2.60.120.1440">
    <property type="match status" value="1"/>
</dbReference>
<dbReference type="GO" id="GO:0016989">
    <property type="term" value="F:sigma factor antagonist activity"/>
    <property type="evidence" value="ECO:0007669"/>
    <property type="project" value="TreeGrafter"/>
</dbReference>
<dbReference type="Pfam" id="PF04773">
    <property type="entry name" value="FecR"/>
    <property type="match status" value="1"/>
</dbReference>
<feature type="domain" description="FecR protein" evidence="2">
    <location>
        <begin position="108"/>
        <end position="202"/>
    </location>
</feature>
<dbReference type="PANTHER" id="PTHR30273:SF2">
    <property type="entry name" value="PROTEIN FECR"/>
    <property type="match status" value="1"/>
</dbReference>
<gene>
    <name evidence="4" type="ORF">BDD43_3578</name>
</gene>
<dbReference type="InterPro" id="IPR032508">
    <property type="entry name" value="FecR_C"/>
</dbReference>
<protein>
    <submittedName>
        <fullName evidence="4">FecR family protein</fullName>
    </submittedName>
</protein>
<keyword evidence="1" id="KW-1133">Transmembrane helix</keyword>
<dbReference type="Gene3D" id="3.55.50.30">
    <property type="match status" value="1"/>
</dbReference>
<evidence type="ECO:0000259" key="2">
    <source>
        <dbReference type="Pfam" id="PF04773"/>
    </source>
</evidence>
<dbReference type="Pfam" id="PF16344">
    <property type="entry name" value="FecR_C"/>
    <property type="match status" value="1"/>
</dbReference>
<evidence type="ECO:0000256" key="1">
    <source>
        <dbReference type="SAM" id="Phobius"/>
    </source>
</evidence>
<dbReference type="OrthoDB" id="1524389at2"/>
<proteinExistence type="predicted"/>